<reference evidence="1 2" key="1">
    <citation type="submission" date="2018-05" db="EMBL/GenBank/DDBJ databases">
        <title>Genomic Encyclopedia of Type Strains, Phase IV (KMG-V): Genome sequencing to study the core and pangenomes of soil and plant-associated prokaryotes.</title>
        <authorList>
            <person name="Whitman W."/>
        </authorList>
    </citation>
    <scope>NUCLEOTIDE SEQUENCE [LARGE SCALE GENOMIC DNA]</scope>
    <source>
        <strain evidence="1 2">PNG 92-11</strain>
    </source>
</reference>
<dbReference type="RefSeq" id="WP_109653508.1">
    <property type="nucleotide sequence ID" value="NZ_CP125809.1"/>
</dbReference>
<dbReference type="EMBL" id="QGHE01000011">
    <property type="protein sequence ID" value="PWJ76398.1"/>
    <property type="molecule type" value="Genomic_DNA"/>
</dbReference>
<name>A0ABD6XL97_ENTAG</name>
<evidence type="ECO:0000313" key="1">
    <source>
        <dbReference type="EMBL" id="PWJ76398.1"/>
    </source>
</evidence>
<proteinExistence type="predicted"/>
<evidence type="ECO:0000313" key="2">
    <source>
        <dbReference type="Proteomes" id="UP000245996"/>
    </source>
</evidence>
<sequence>MEISRTAVDRLQNIPWFVNIGRGGYLNDIKNITAESDFISHITSVHWEDVTLQASNVITGYLAKRQSSKYQCFNGLVRKAKEIIDIEIMPIIKNPTTLDDDILINNVKWDLVSFLAEETYKAYLPNERFFERLTVIYENGHIPCGWEGQWPSGRLVIY</sequence>
<gene>
    <name evidence="1" type="ORF">C7430_11111</name>
</gene>
<comment type="caution">
    <text evidence="1">The sequence shown here is derived from an EMBL/GenBank/DDBJ whole genome shotgun (WGS) entry which is preliminary data.</text>
</comment>
<protein>
    <submittedName>
        <fullName evidence="1">Uncharacterized protein</fullName>
    </submittedName>
</protein>
<dbReference type="Proteomes" id="UP000245996">
    <property type="component" value="Unassembled WGS sequence"/>
</dbReference>
<organism evidence="1 2">
    <name type="scientific">Enterobacter agglomerans</name>
    <name type="common">Erwinia herbicola</name>
    <name type="synonym">Pantoea agglomerans</name>
    <dbReference type="NCBI Taxonomy" id="549"/>
    <lineage>
        <taxon>Bacteria</taxon>
        <taxon>Pseudomonadati</taxon>
        <taxon>Pseudomonadota</taxon>
        <taxon>Gammaproteobacteria</taxon>
        <taxon>Enterobacterales</taxon>
        <taxon>Erwiniaceae</taxon>
        <taxon>Pantoea</taxon>
        <taxon>Pantoea agglomerans group</taxon>
    </lineage>
</organism>
<accession>A0ABD6XL97</accession>
<dbReference type="AlphaFoldDB" id="A0ABD6XL97"/>